<keyword evidence="2" id="KW-1185">Reference proteome</keyword>
<comment type="caution">
    <text evidence="1">The sequence shown here is derived from an EMBL/GenBank/DDBJ whole genome shotgun (WGS) entry which is preliminary data.</text>
</comment>
<name>A0AA88A4E1_FICCA</name>
<protein>
    <submittedName>
        <fullName evidence="1">Uncharacterized protein</fullName>
    </submittedName>
</protein>
<organism evidence="1 2">
    <name type="scientific">Ficus carica</name>
    <name type="common">Common fig</name>
    <dbReference type="NCBI Taxonomy" id="3494"/>
    <lineage>
        <taxon>Eukaryota</taxon>
        <taxon>Viridiplantae</taxon>
        <taxon>Streptophyta</taxon>
        <taxon>Embryophyta</taxon>
        <taxon>Tracheophyta</taxon>
        <taxon>Spermatophyta</taxon>
        <taxon>Magnoliopsida</taxon>
        <taxon>eudicotyledons</taxon>
        <taxon>Gunneridae</taxon>
        <taxon>Pentapetalae</taxon>
        <taxon>rosids</taxon>
        <taxon>fabids</taxon>
        <taxon>Rosales</taxon>
        <taxon>Moraceae</taxon>
        <taxon>Ficeae</taxon>
        <taxon>Ficus</taxon>
    </lineage>
</organism>
<reference evidence="1" key="1">
    <citation type="submission" date="2023-07" db="EMBL/GenBank/DDBJ databases">
        <title>draft genome sequence of fig (Ficus carica).</title>
        <authorList>
            <person name="Takahashi T."/>
            <person name="Nishimura K."/>
        </authorList>
    </citation>
    <scope>NUCLEOTIDE SEQUENCE</scope>
</reference>
<dbReference type="Proteomes" id="UP001187192">
    <property type="component" value="Unassembled WGS sequence"/>
</dbReference>
<gene>
    <name evidence="1" type="ORF">TIFTF001_015381</name>
</gene>
<proteinExistence type="predicted"/>
<accession>A0AA88A4E1</accession>
<evidence type="ECO:0000313" key="1">
    <source>
        <dbReference type="EMBL" id="GMN46202.1"/>
    </source>
</evidence>
<sequence>MVFYFGAPSPPCPPMIVAGEEGPPFSSGATEDRPSETLQIRRRPLPDLVQISHPCWSPLGLPHTVVRQHELLTKIGQDNATASSWVVGHLVGVCGPAAPSRDPSPRATI</sequence>
<dbReference type="AlphaFoldDB" id="A0AA88A4E1"/>
<dbReference type="EMBL" id="BTGU01000022">
    <property type="protein sequence ID" value="GMN46202.1"/>
    <property type="molecule type" value="Genomic_DNA"/>
</dbReference>
<evidence type="ECO:0000313" key="2">
    <source>
        <dbReference type="Proteomes" id="UP001187192"/>
    </source>
</evidence>